<gene>
    <name evidence="1" type="ordered locus">XNC1_3312</name>
</gene>
<accession>D3VLN8</accession>
<evidence type="ECO:0000313" key="1">
    <source>
        <dbReference type="EMBL" id="CBJ91364.1"/>
    </source>
</evidence>
<dbReference type="HOGENOM" id="CLU_190076_0_0_6"/>
<name>D3VLN8_XENNA</name>
<sequence length="69" mass="7716">MTEVEGGTVSLSWDIFYIASLLHFRLCADFISALSFHAVTISSMVILNDTECQQYIPFVFQIAILLTAI</sequence>
<protein>
    <submittedName>
        <fullName evidence="1">Uncharacterized protein</fullName>
    </submittedName>
</protein>
<dbReference type="STRING" id="406817.XNC1_3312"/>
<keyword evidence="2" id="KW-1185">Reference proteome</keyword>
<organism evidence="1 2">
    <name type="scientific">Xenorhabdus nematophila (strain ATCC 19061 / DSM 3370 / CCUG 14189 / LMG 1036 / NCIMB 9965 / AN6)</name>
    <dbReference type="NCBI Taxonomy" id="406817"/>
    <lineage>
        <taxon>Bacteria</taxon>
        <taxon>Pseudomonadati</taxon>
        <taxon>Pseudomonadota</taxon>
        <taxon>Gammaproteobacteria</taxon>
        <taxon>Enterobacterales</taxon>
        <taxon>Morganellaceae</taxon>
        <taxon>Xenorhabdus</taxon>
    </lineage>
</organism>
<dbReference type="Proteomes" id="UP000008075">
    <property type="component" value="Chromosome"/>
</dbReference>
<reference evidence="1 2" key="1">
    <citation type="journal article" date="2011" name="PLoS ONE">
        <title>The entomopathogenic bacterial endosymbionts xenorhabdus and photorhabdus: convergent lifestyles from divergent genomes.</title>
        <authorList>
            <person name="Chaston J.M."/>
            <person name="Suen G."/>
            <person name="Tucker S.L."/>
            <person name="Andersen A.W."/>
            <person name="Bhasin A."/>
            <person name="Bode E."/>
            <person name="Bode H.B."/>
            <person name="Brachmann A.O."/>
            <person name="Cowles C.E."/>
            <person name="Cowles K.N."/>
            <person name="Darby C."/>
            <person name="de Leon L."/>
            <person name="Drace K."/>
            <person name="Du Z."/>
            <person name="Givaudan A."/>
            <person name="Herbert Tran E.E."/>
            <person name="Jewell K.A."/>
            <person name="Knack J.J."/>
            <person name="Krasomil-Osterfeld K.C."/>
            <person name="Kukor R."/>
            <person name="Lanois A."/>
            <person name="Latreille P."/>
            <person name="Leimgruber N.K."/>
            <person name="Lipke C.M."/>
            <person name="Liu R."/>
            <person name="Lu X."/>
            <person name="Martens E.C."/>
            <person name="Marri P.R."/>
            <person name="Medigue C."/>
            <person name="Menard M.L."/>
            <person name="Miller N.M."/>
            <person name="Morales-Soto N."/>
            <person name="Norton S."/>
            <person name="Ogier J.C."/>
            <person name="Orchard S.S."/>
            <person name="Park D."/>
            <person name="Park Y."/>
            <person name="Qurollo B.A."/>
            <person name="Sugar D.R."/>
            <person name="Richards G.R."/>
            <person name="Rouy Z."/>
            <person name="Slominski B."/>
            <person name="Slominski K."/>
            <person name="Snyder H."/>
            <person name="Tjaden B.C."/>
            <person name="van der Hoeven R."/>
            <person name="Welch R.D."/>
            <person name="Wheeler C."/>
            <person name="Xiang B."/>
            <person name="Barbazuk B."/>
            <person name="Gaudriault S."/>
            <person name="Goodner B."/>
            <person name="Slater S.C."/>
            <person name="Forst S."/>
            <person name="Goldman B.S."/>
            <person name="Goodrich-Blair H."/>
        </authorList>
    </citation>
    <scope>NUCLEOTIDE SEQUENCE [LARGE SCALE GENOMIC DNA]</scope>
    <source>
        <strain evidence="2">ATCC 19061 / DSM 3370 / CCUG 14189 / LMG 1036 / NCIMB 9965 / AN6</strain>
    </source>
</reference>
<dbReference type="EMBL" id="FN667742">
    <property type="protein sequence ID" value="CBJ91364.1"/>
    <property type="molecule type" value="Genomic_DNA"/>
</dbReference>
<dbReference type="KEGG" id="xne:XNC1_3312"/>
<evidence type="ECO:0000313" key="2">
    <source>
        <dbReference type="Proteomes" id="UP000008075"/>
    </source>
</evidence>
<proteinExistence type="predicted"/>
<dbReference type="AlphaFoldDB" id="D3VLN8"/>